<evidence type="ECO:0000259" key="8">
    <source>
        <dbReference type="Pfam" id="PF07669"/>
    </source>
</evidence>
<evidence type="ECO:0000256" key="1">
    <source>
        <dbReference type="ARBA" id="ARBA00011900"/>
    </source>
</evidence>
<dbReference type="AlphaFoldDB" id="A0A511DWV2"/>
<keyword evidence="6" id="KW-0238">DNA-binding</keyword>
<dbReference type="PANTHER" id="PTHR33841">
    <property type="entry name" value="DNA METHYLTRANSFERASE YEEA-RELATED"/>
    <property type="match status" value="1"/>
</dbReference>
<dbReference type="SUPFAM" id="SSF53335">
    <property type="entry name" value="S-adenosyl-L-methionine-dependent methyltransferases"/>
    <property type="match status" value="1"/>
</dbReference>
<evidence type="ECO:0000313" key="9">
    <source>
        <dbReference type="EMBL" id="GEL29309.1"/>
    </source>
</evidence>
<evidence type="ECO:0000256" key="7">
    <source>
        <dbReference type="ARBA" id="ARBA00047942"/>
    </source>
</evidence>
<keyword evidence="10" id="KW-1185">Reference proteome</keyword>
<evidence type="ECO:0000256" key="6">
    <source>
        <dbReference type="ARBA" id="ARBA00023125"/>
    </source>
</evidence>
<dbReference type="InterPro" id="IPR002052">
    <property type="entry name" value="DNA_methylase_N6_adenine_CS"/>
</dbReference>
<gene>
    <name evidence="9" type="ORF">LKE01_21290</name>
</gene>
<protein>
    <recommendedName>
        <fullName evidence="1">site-specific DNA-methyltransferase (adenine-specific)</fullName>
        <ecNumber evidence="1">2.1.1.72</ecNumber>
    </recommendedName>
</protein>
<keyword evidence="5" id="KW-0680">Restriction system</keyword>
<dbReference type="InterPro" id="IPR011639">
    <property type="entry name" value="MethylTrfase_TaqI-like_dom"/>
</dbReference>
<dbReference type="PROSITE" id="PS00092">
    <property type="entry name" value="N6_MTASE"/>
    <property type="match status" value="1"/>
</dbReference>
<sequence length="478" mass="55982">MKNDKLIHKKIYNQYFTSKRLLSIISNNVRRFDKSDISIMDPGAGCGSLSISAIKNIIANSKKVRFIKLITYEIDDYLILSLKYNLNALKKFGLMNNVAITYKIINSDFLISKELRKYDLIIMNPPYKKINQSSKYSELLKKYSVNTTNTYTSFMKKALGQLKTEGQLLSITPRSFMNGFYFKKFRKWLFTNFCFNQILVFDSRRLFDGVLQEIVITDFRNKHQNKNICIQYIGKGDNKIGKKIVANYYDVYESTGEVIRLIRNYTDLNEIRIMDTKNSLQDLGVSVSTGPVVRYRQKPVDLSKHYKRGFYPYIFGEHFNDNMELDWPKKKVKKFNYLRMTKENSSLFREESIYVLVKRITAKEDHKRVKAIVLDSNLNYSKIAFDNSINYLFFNNQYNLNIDIAYGLCVYLNSSLFNKMFRQVSGNTQVNIFDLNMLSYPTLEELKLLSSGIHENQNIIDKLVNRVVLNNRSGNYES</sequence>
<dbReference type="EC" id="2.1.1.72" evidence="1"/>
<dbReference type="PRINTS" id="PR00507">
    <property type="entry name" value="N12N6MTFRASE"/>
</dbReference>
<dbReference type="Gene3D" id="3.40.50.150">
    <property type="entry name" value="Vaccinia Virus protein VP39"/>
    <property type="match status" value="1"/>
</dbReference>
<dbReference type="InterPro" id="IPR050953">
    <property type="entry name" value="N4_N6_ade-DNA_methylase"/>
</dbReference>
<comment type="caution">
    <text evidence="9">The sequence shown here is derived from an EMBL/GenBank/DDBJ whole genome shotgun (WGS) entry which is preliminary data.</text>
</comment>
<dbReference type="InterPro" id="IPR029063">
    <property type="entry name" value="SAM-dependent_MTases_sf"/>
</dbReference>
<keyword evidence="2" id="KW-0489">Methyltransferase</keyword>
<keyword evidence="3" id="KW-0808">Transferase</keyword>
<dbReference type="EMBL" id="BJVK01000045">
    <property type="protein sequence ID" value="GEL29309.1"/>
    <property type="molecule type" value="Genomic_DNA"/>
</dbReference>
<comment type="catalytic activity">
    <reaction evidence="7">
        <text>a 2'-deoxyadenosine in DNA + S-adenosyl-L-methionine = an N(6)-methyl-2'-deoxyadenosine in DNA + S-adenosyl-L-homocysteine + H(+)</text>
        <dbReference type="Rhea" id="RHEA:15197"/>
        <dbReference type="Rhea" id="RHEA-COMP:12418"/>
        <dbReference type="Rhea" id="RHEA-COMP:12419"/>
        <dbReference type="ChEBI" id="CHEBI:15378"/>
        <dbReference type="ChEBI" id="CHEBI:57856"/>
        <dbReference type="ChEBI" id="CHEBI:59789"/>
        <dbReference type="ChEBI" id="CHEBI:90615"/>
        <dbReference type="ChEBI" id="CHEBI:90616"/>
        <dbReference type="EC" id="2.1.1.72"/>
    </reaction>
</comment>
<evidence type="ECO:0000256" key="3">
    <source>
        <dbReference type="ARBA" id="ARBA00022679"/>
    </source>
</evidence>
<dbReference type="Proteomes" id="UP000321893">
    <property type="component" value="Unassembled WGS sequence"/>
</dbReference>
<feature type="domain" description="Type II methyltransferase M.TaqI-like" evidence="8">
    <location>
        <begin position="105"/>
        <end position="207"/>
    </location>
</feature>
<dbReference type="GO" id="GO:0032259">
    <property type="term" value="P:methylation"/>
    <property type="evidence" value="ECO:0007669"/>
    <property type="project" value="UniProtKB-KW"/>
</dbReference>
<evidence type="ECO:0000256" key="5">
    <source>
        <dbReference type="ARBA" id="ARBA00022747"/>
    </source>
</evidence>
<dbReference type="GO" id="GO:0009007">
    <property type="term" value="F:site-specific DNA-methyltransferase (adenine-specific) activity"/>
    <property type="evidence" value="ECO:0007669"/>
    <property type="project" value="UniProtKB-EC"/>
</dbReference>
<proteinExistence type="predicted"/>
<dbReference type="RefSeq" id="WP_186806019.1">
    <property type="nucleotide sequence ID" value="NZ_BJVK01000045.1"/>
</dbReference>
<evidence type="ECO:0000313" key="10">
    <source>
        <dbReference type="Proteomes" id="UP000321893"/>
    </source>
</evidence>
<name>A0A511DWV2_LENKE</name>
<keyword evidence="4" id="KW-0949">S-adenosyl-L-methionine</keyword>
<dbReference type="GO" id="GO:0003677">
    <property type="term" value="F:DNA binding"/>
    <property type="evidence" value="ECO:0007669"/>
    <property type="project" value="UniProtKB-KW"/>
</dbReference>
<evidence type="ECO:0000256" key="4">
    <source>
        <dbReference type="ARBA" id="ARBA00022691"/>
    </source>
</evidence>
<dbReference type="GO" id="GO:0009307">
    <property type="term" value="P:DNA restriction-modification system"/>
    <property type="evidence" value="ECO:0007669"/>
    <property type="project" value="UniProtKB-KW"/>
</dbReference>
<evidence type="ECO:0000256" key="2">
    <source>
        <dbReference type="ARBA" id="ARBA00022603"/>
    </source>
</evidence>
<organism evidence="9 10">
    <name type="scientific">Lentilactobacillus kefiri</name>
    <name type="common">Lactobacillus kefiri</name>
    <dbReference type="NCBI Taxonomy" id="33962"/>
    <lineage>
        <taxon>Bacteria</taxon>
        <taxon>Bacillati</taxon>
        <taxon>Bacillota</taxon>
        <taxon>Bacilli</taxon>
        <taxon>Lactobacillales</taxon>
        <taxon>Lactobacillaceae</taxon>
        <taxon>Lentilactobacillus</taxon>
    </lineage>
</organism>
<dbReference type="PANTHER" id="PTHR33841:SF6">
    <property type="entry name" value="TYPE II METHYLTRANSFERASE M.HINDII"/>
    <property type="match status" value="1"/>
</dbReference>
<dbReference type="Pfam" id="PF07669">
    <property type="entry name" value="Eco57I"/>
    <property type="match status" value="1"/>
</dbReference>
<accession>A0A511DWV2</accession>
<reference evidence="9" key="1">
    <citation type="submission" date="2019-07" db="EMBL/GenBank/DDBJ databases">
        <title>Whole genome shotgun sequence of Lactobacillus kefiri NBRC 15888.</title>
        <authorList>
            <person name="Hosoyama A."/>
            <person name="Uohara A."/>
            <person name="Ohji S."/>
            <person name="Ichikawa N."/>
        </authorList>
    </citation>
    <scope>NUCLEOTIDE SEQUENCE [LARGE SCALE GENOMIC DNA]</scope>
    <source>
        <strain evidence="9">NBRC 15888</strain>
    </source>
</reference>